<keyword evidence="6" id="KW-1185">Reference proteome</keyword>
<reference evidence="5 6" key="1">
    <citation type="submission" date="2014-03" db="EMBL/GenBank/DDBJ databases">
        <title>Genomics of Bifidobacteria.</title>
        <authorList>
            <person name="Ventura M."/>
            <person name="Milani C."/>
            <person name="Lugli G.A."/>
        </authorList>
    </citation>
    <scope>NUCLEOTIDE SEQUENCE [LARGE SCALE GENOMIC DNA]</scope>
    <source>
        <strain evidence="5 6">LMG 21811</strain>
    </source>
</reference>
<evidence type="ECO:0000256" key="2">
    <source>
        <dbReference type="SAM" id="Phobius"/>
    </source>
</evidence>
<gene>
    <name evidence="5" type="ORF">BRUM_1206</name>
</gene>
<name>A0A087D1M6_BIFRU</name>
<evidence type="ECO:0000313" key="6">
    <source>
        <dbReference type="Proteomes" id="UP000029078"/>
    </source>
</evidence>
<feature type="signal peptide" evidence="3">
    <location>
        <begin position="1"/>
        <end position="29"/>
    </location>
</feature>
<dbReference type="RefSeq" id="WP_026646409.1">
    <property type="nucleotide sequence ID" value="NZ_JGZL01000008.1"/>
</dbReference>
<dbReference type="AlphaFoldDB" id="A0A087D1M6"/>
<sequence length="966" mass="103736">MNLHPRTRILACIVGLATLVMATNGIAYAEQPHQSTAAAVIRKLPYSDTQAVPTSEGTVQNIADSTRKATRESNLDQSDPSDSDAGGSQPDGVGGLLAEGQIVNGVHDIEDPATSIYVGGNMTYHNNVETEGSIVVDGNLSIERHMPESLLAGKVMWGMGFNPPAGADMITVGGEFRNHTGERPQWVSGSARFGGKVAWGDGRETDANGRRPLYLATHGNMTEMGWNADASQVKSWAYPDLPATAKIIHGLGKTEALRANIDGKGGIVDYNDYVDKTLRPLSRQLVSLSANGSISFEKAPDEDTHVFFDDYAVSIRDEGRIVFQGTGKPEKQVFLLDLDALKAAGTTYGVNQWSLDFRDLPDGQAIVINVSGSGERIWSPGWRIWVNGENHSTAINARGDSWSRFRDISSRIMWNYPDVSHLTLDYSHGTLNKDGYGVSAGGNVYGTVLGKGSLFPGSILLPNGDMTDYADTNGRLLIGGNLDFDVWEHHNAPWVGFDEPQRFTLLGSTRADASQASYAGDKAVHDTLTLRSASSNGQGTTIFDLQVTGLSLTLSYRSSSGNVSRSDPKTFTSATVPKSGSVITLKSPDFVPADLGLDSWMAGEYWFDVSGADIHIKDASKGVQSSLVRTASLDGSNDAAERFVISPDTLSLGLTTKANPNDASTGNANTVTDTISLTNNGAVEILVRTIHITLNYPSSEGIIHSTKTVSDIRIPSQSVVKVDSPGFVPADLGFTGNWHQNLQEADRYWFDVAIDPANVVDASGAVVPLASSATHDGRTDPEEQFQVLAGIHQARTEAANTFRFAGGADAVHDSIIMEFDAVPSLQIVSTLNWCSDAEGVRAERSVAKNAMVQAQGTSKGPEFIPDDFGWDTWKAGRYWYDLTITDQQGVFGLKPLLGIDIDEEQWSAVEPPALPMTGIPYDMGRIALTCSGISAVAVAAGAMLASRKHHSNASRRKYRHSRQGVH</sequence>
<feature type="region of interest" description="Disordered" evidence="1">
    <location>
        <begin position="51"/>
        <end position="96"/>
    </location>
</feature>
<keyword evidence="2" id="KW-0472">Membrane</keyword>
<feature type="chain" id="PRO_5001819773" description="Choice-of-anchor A domain-containing protein" evidence="3">
    <location>
        <begin position="30"/>
        <end position="966"/>
    </location>
</feature>
<keyword evidence="2" id="KW-1133">Transmembrane helix</keyword>
<dbReference type="Proteomes" id="UP000029078">
    <property type="component" value="Unassembled WGS sequence"/>
</dbReference>
<dbReference type="eggNOG" id="ENOG502ZB4C">
    <property type="taxonomic scope" value="Bacteria"/>
</dbReference>
<feature type="transmembrane region" description="Helical" evidence="2">
    <location>
        <begin position="926"/>
        <end position="946"/>
    </location>
</feature>
<dbReference type="STRING" id="78346.BRUM_1206"/>
<evidence type="ECO:0000313" key="5">
    <source>
        <dbReference type="EMBL" id="KFI89426.1"/>
    </source>
</evidence>
<dbReference type="NCBIfam" id="TIGR04215">
    <property type="entry name" value="choice_anch_A"/>
    <property type="match status" value="1"/>
</dbReference>
<keyword evidence="2" id="KW-0812">Transmembrane</keyword>
<comment type="caution">
    <text evidence="5">The sequence shown here is derived from an EMBL/GenBank/DDBJ whole genome shotgun (WGS) entry which is preliminary data.</text>
</comment>
<accession>A0A087D1M6</accession>
<dbReference type="InterPro" id="IPR026588">
    <property type="entry name" value="Choice_anch_A"/>
</dbReference>
<feature type="compositionally biased region" description="Polar residues" evidence="1">
    <location>
        <begin position="51"/>
        <end position="64"/>
    </location>
</feature>
<organism evidence="5 6">
    <name type="scientific">Bifidobacterium ruminantium</name>
    <dbReference type="NCBI Taxonomy" id="78346"/>
    <lineage>
        <taxon>Bacteria</taxon>
        <taxon>Bacillati</taxon>
        <taxon>Actinomycetota</taxon>
        <taxon>Actinomycetes</taxon>
        <taxon>Bifidobacteriales</taxon>
        <taxon>Bifidobacteriaceae</taxon>
        <taxon>Bifidobacterium</taxon>
    </lineage>
</organism>
<dbReference type="Pfam" id="PF20597">
    <property type="entry name" value="pAdhesive_15"/>
    <property type="match status" value="1"/>
</dbReference>
<protein>
    <recommendedName>
        <fullName evidence="4">Choice-of-anchor A domain-containing protein</fullName>
    </recommendedName>
</protein>
<feature type="domain" description="Choice-of-anchor A" evidence="4">
    <location>
        <begin position="116"/>
        <end position="431"/>
    </location>
</feature>
<evidence type="ECO:0000256" key="1">
    <source>
        <dbReference type="SAM" id="MobiDB-lite"/>
    </source>
</evidence>
<feature type="compositionally biased region" description="Basic and acidic residues" evidence="1">
    <location>
        <begin position="65"/>
        <end position="74"/>
    </location>
</feature>
<keyword evidence="3" id="KW-0732">Signal</keyword>
<evidence type="ECO:0000259" key="4">
    <source>
        <dbReference type="Pfam" id="PF20597"/>
    </source>
</evidence>
<dbReference type="EMBL" id="JGZL01000008">
    <property type="protein sequence ID" value="KFI89426.1"/>
    <property type="molecule type" value="Genomic_DNA"/>
</dbReference>
<evidence type="ECO:0000256" key="3">
    <source>
        <dbReference type="SAM" id="SignalP"/>
    </source>
</evidence>
<proteinExistence type="predicted"/>